<reference evidence="1 2" key="1">
    <citation type="submission" date="2020-03" db="EMBL/GenBank/DDBJ databases">
        <title>Draft Genome Sequence of Cudoniella acicularis.</title>
        <authorList>
            <person name="Buettner E."/>
            <person name="Kellner H."/>
        </authorList>
    </citation>
    <scope>NUCLEOTIDE SEQUENCE [LARGE SCALE GENOMIC DNA]</scope>
    <source>
        <strain evidence="1 2">DSM 108380</strain>
    </source>
</reference>
<organism evidence="1 2">
    <name type="scientific">Cudoniella acicularis</name>
    <dbReference type="NCBI Taxonomy" id="354080"/>
    <lineage>
        <taxon>Eukaryota</taxon>
        <taxon>Fungi</taxon>
        <taxon>Dikarya</taxon>
        <taxon>Ascomycota</taxon>
        <taxon>Pezizomycotina</taxon>
        <taxon>Leotiomycetes</taxon>
        <taxon>Helotiales</taxon>
        <taxon>Tricladiaceae</taxon>
        <taxon>Cudoniella</taxon>
    </lineage>
</organism>
<sequence>MCIITQHRFKCQHSEDPNFTPSPFYLKACPSITELQNDPTVAVDEDNLAAKHAALFSHPLTIWITTFIGCLDRISEELKGPEDERSKLEKEFEELYDDDNRGTKWDVIFGENDNRRGGRDTIELSTNRKLPVSKSCKPKRIKMCIITEFKFECQKPENGAHKQMSFYLTDPCPIIAELQDNPETSQEDYIAALVSESHEIILQLNTEFKCLICVEEEIDQVSSRRMEREDNTSPITVAVDRRHRLENLENQKKFLKKIDYNDDELEGDVFQELWPRLKLTRHWN</sequence>
<dbReference type="Proteomes" id="UP000566819">
    <property type="component" value="Unassembled WGS sequence"/>
</dbReference>
<comment type="caution">
    <text evidence="1">The sequence shown here is derived from an EMBL/GenBank/DDBJ whole genome shotgun (WGS) entry which is preliminary data.</text>
</comment>
<gene>
    <name evidence="1" type="ORF">G7Y89_g12864</name>
</gene>
<dbReference type="AlphaFoldDB" id="A0A8H4VZ88"/>
<name>A0A8H4VZ88_9HELO</name>
<keyword evidence="2" id="KW-1185">Reference proteome</keyword>
<evidence type="ECO:0000313" key="2">
    <source>
        <dbReference type="Proteomes" id="UP000566819"/>
    </source>
</evidence>
<dbReference type="EMBL" id="JAAMPI010001415">
    <property type="protein sequence ID" value="KAF4625304.1"/>
    <property type="molecule type" value="Genomic_DNA"/>
</dbReference>
<evidence type="ECO:0000313" key="1">
    <source>
        <dbReference type="EMBL" id="KAF4625304.1"/>
    </source>
</evidence>
<accession>A0A8H4VZ88</accession>
<proteinExistence type="predicted"/>
<protein>
    <submittedName>
        <fullName evidence="1">Uncharacterized protein</fullName>
    </submittedName>
</protein>